<gene>
    <name evidence="2" type="ORF">BZL29_3305</name>
</gene>
<dbReference type="AlphaFoldDB" id="A0A1V3XE05"/>
<organism evidence="2 3">
    <name type="scientific">Mycobacterium kansasii</name>
    <dbReference type="NCBI Taxonomy" id="1768"/>
    <lineage>
        <taxon>Bacteria</taxon>
        <taxon>Bacillati</taxon>
        <taxon>Actinomycetota</taxon>
        <taxon>Actinomycetes</taxon>
        <taxon>Mycobacteriales</taxon>
        <taxon>Mycobacteriaceae</taxon>
        <taxon>Mycobacterium</taxon>
    </lineage>
</organism>
<sequence length="45" mass="4706">MTSQPDGVGGEPTGTVRASTDKTMHWEPNCLAISPSSSGGRSRRC</sequence>
<feature type="region of interest" description="Disordered" evidence="1">
    <location>
        <begin position="1"/>
        <end position="45"/>
    </location>
</feature>
<comment type="caution">
    <text evidence="2">The sequence shown here is derived from an EMBL/GenBank/DDBJ whole genome shotgun (WGS) entry which is preliminary data.</text>
</comment>
<protein>
    <submittedName>
        <fullName evidence="2">Uncharacterized protein</fullName>
    </submittedName>
</protein>
<proteinExistence type="predicted"/>
<evidence type="ECO:0000313" key="2">
    <source>
        <dbReference type="EMBL" id="OOK76986.1"/>
    </source>
</evidence>
<evidence type="ECO:0000256" key="1">
    <source>
        <dbReference type="SAM" id="MobiDB-lite"/>
    </source>
</evidence>
<dbReference type="EMBL" id="MVBN01000003">
    <property type="protein sequence ID" value="OOK76986.1"/>
    <property type="molecule type" value="Genomic_DNA"/>
</dbReference>
<name>A0A1V3XE05_MYCKA</name>
<evidence type="ECO:0000313" key="3">
    <source>
        <dbReference type="Proteomes" id="UP000188532"/>
    </source>
</evidence>
<reference evidence="2 3" key="1">
    <citation type="submission" date="2017-02" db="EMBL/GenBank/DDBJ databases">
        <title>Complete genome sequences of Mycobacterium kansasii strains isolated from rhesus macaques.</title>
        <authorList>
            <person name="Panda A."/>
            <person name="Nagaraj S."/>
            <person name="Zhao X."/>
            <person name="Tettelin H."/>
            <person name="Detolla L.J."/>
        </authorList>
    </citation>
    <scope>NUCLEOTIDE SEQUENCE [LARGE SCALE GENOMIC DNA]</scope>
    <source>
        <strain evidence="2 3">11-3469</strain>
    </source>
</reference>
<dbReference type="Proteomes" id="UP000188532">
    <property type="component" value="Unassembled WGS sequence"/>
</dbReference>
<feature type="compositionally biased region" description="Low complexity" evidence="1">
    <location>
        <begin position="34"/>
        <end position="45"/>
    </location>
</feature>
<accession>A0A1V3XE05</accession>